<comment type="caution">
    <text evidence="1">The sequence shown here is derived from an EMBL/GenBank/DDBJ whole genome shotgun (WGS) entry which is preliminary data.</text>
</comment>
<organism evidence="1 2">
    <name type="scientific">Trametes cubensis</name>
    <dbReference type="NCBI Taxonomy" id="1111947"/>
    <lineage>
        <taxon>Eukaryota</taxon>
        <taxon>Fungi</taxon>
        <taxon>Dikarya</taxon>
        <taxon>Basidiomycota</taxon>
        <taxon>Agaricomycotina</taxon>
        <taxon>Agaricomycetes</taxon>
        <taxon>Polyporales</taxon>
        <taxon>Polyporaceae</taxon>
        <taxon>Trametes</taxon>
    </lineage>
</organism>
<dbReference type="AlphaFoldDB" id="A0AAD7XAB8"/>
<proteinExistence type="predicted"/>
<accession>A0AAD7XAB8</accession>
<dbReference type="SUPFAM" id="SSF52047">
    <property type="entry name" value="RNI-like"/>
    <property type="match status" value="1"/>
</dbReference>
<dbReference type="EMBL" id="JAPEVG010000191">
    <property type="protein sequence ID" value="KAJ8474342.1"/>
    <property type="molecule type" value="Genomic_DNA"/>
</dbReference>
<protein>
    <submittedName>
        <fullName evidence="1">Uncharacterized protein</fullName>
    </submittedName>
</protein>
<reference evidence="1" key="1">
    <citation type="submission" date="2022-11" db="EMBL/GenBank/DDBJ databases">
        <title>Genome Sequence of Cubamyces cubensis.</title>
        <authorList>
            <person name="Buettner E."/>
        </authorList>
    </citation>
    <scope>NUCLEOTIDE SEQUENCE</scope>
    <source>
        <strain evidence="1">MPL-01</strain>
    </source>
</reference>
<dbReference type="InterPro" id="IPR032675">
    <property type="entry name" value="LRR_dom_sf"/>
</dbReference>
<name>A0AAD7XAB8_9APHY</name>
<dbReference type="Gene3D" id="3.80.10.10">
    <property type="entry name" value="Ribonuclease Inhibitor"/>
    <property type="match status" value="1"/>
</dbReference>
<dbReference type="Proteomes" id="UP001215151">
    <property type="component" value="Unassembled WGS sequence"/>
</dbReference>
<evidence type="ECO:0000313" key="2">
    <source>
        <dbReference type="Proteomes" id="UP001215151"/>
    </source>
</evidence>
<gene>
    <name evidence="1" type="ORF">ONZ51_g7283</name>
</gene>
<keyword evidence="2" id="KW-1185">Reference proteome</keyword>
<evidence type="ECO:0000313" key="1">
    <source>
        <dbReference type="EMBL" id="KAJ8474342.1"/>
    </source>
</evidence>
<sequence>MLVRRCGIVNGFISRAFRRMPELHAVHLILSHHGIPWLALQLILALPQLREFSCTPQISYTPEGSARVRKLVMDSPAPLTSFQFTRDIYAISHLFDRLQSRAEERLLDLILRSAHTSLTILALPIESAPLRTIGSLDFPRLRELTLKGLSGPSQELQCDLVSALGRMPELRVLELDIALSPRRTPQPIWPPGVITTYPWPHLQRLCVSFPHANDQLYPHLPGDLTHLALRYSPHQIIHKWEAPWRETECVFPPSSADDILRILQECKATGLVELEVEYHQGEDDDDTLLRYIATSFPELETLRLFLYHRDGAIASDVNGETADALARTLGSSVTVVKMLRPQKYFEREYEWGVYEVVRDDAESAGPYARYSYFLTHGEEEPEDDDANDE</sequence>